<reference evidence="1" key="1">
    <citation type="journal article" date="2021" name="New Phytol.">
        <title>Evolutionary innovations through gain and loss of genes in the ectomycorrhizal Boletales.</title>
        <authorList>
            <person name="Wu G."/>
            <person name="Miyauchi S."/>
            <person name="Morin E."/>
            <person name="Kuo A."/>
            <person name="Drula E."/>
            <person name="Varga T."/>
            <person name="Kohler A."/>
            <person name="Feng B."/>
            <person name="Cao Y."/>
            <person name="Lipzen A."/>
            <person name="Daum C."/>
            <person name="Hundley H."/>
            <person name="Pangilinan J."/>
            <person name="Johnson J."/>
            <person name="Barry K."/>
            <person name="LaButti K."/>
            <person name="Ng V."/>
            <person name="Ahrendt S."/>
            <person name="Min B."/>
            <person name="Choi I.G."/>
            <person name="Park H."/>
            <person name="Plett J.M."/>
            <person name="Magnuson J."/>
            <person name="Spatafora J.W."/>
            <person name="Nagy L.G."/>
            <person name="Henrissat B."/>
            <person name="Grigoriev I.V."/>
            <person name="Yang Z.L."/>
            <person name="Xu J."/>
            <person name="Martin F.M."/>
        </authorList>
    </citation>
    <scope>NUCLEOTIDE SEQUENCE</scope>
    <source>
        <strain evidence="1">ATCC 28755</strain>
    </source>
</reference>
<sequence length="131" mass="14638">MLFKLTVINALVTTALAGCKYATLHNATWGLDLYNSTDCSTSKHVHHQRATGNLKAKSPGDKVRCSKCTPLDSGMHGKIESYVYTSTAWYLELRWYKDTKCHSQLGQQLLGKQKETDTYIPGVHAFQICTP</sequence>
<keyword evidence="2" id="KW-1185">Reference proteome</keyword>
<name>A0ACB8A7Q3_9AGAM</name>
<evidence type="ECO:0000313" key="1">
    <source>
        <dbReference type="EMBL" id="KAH7909094.1"/>
    </source>
</evidence>
<proteinExistence type="predicted"/>
<comment type="caution">
    <text evidence="1">The sequence shown here is derived from an EMBL/GenBank/DDBJ whole genome shotgun (WGS) entry which is preliminary data.</text>
</comment>
<accession>A0ACB8A7Q3</accession>
<dbReference type="Proteomes" id="UP000790377">
    <property type="component" value="Unassembled WGS sequence"/>
</dbReference>
<gene>
    <name evidence="1" type="ORF">BJ138DRAFT_272446</name>
</gene>
<dbReference type="EMBL" id="MU267779">
    <property type="protein sequence ID" value="KAH7909094.1"/>
    <property type="molecule type" value="Genomic_DNA"/>
</dbReference>
<organism evidence="1 2">
    <name type="scientific">Hygrophoropsis aurantiaca</name>
    <dbReference type="NCBI Taxonomy" id="72124"/>
    <lineage>
        <taxon>Eukaryota</taxon>
        <taxon>Fungi</taxon>
        <taxon>Dikarya</taxon>
        <taxon>Basidiomycota</taxon>
        <taxon>Agaricomycotina</taxon>
        <taxon>Agaricomycetes</taxon>
        <taxon>Agaricomycetidae</taxon>
        <taxon>Boletales</taxon>
        <taxon>Coniophorineae</taxon>
        <taxon>Hygrophoropsidaceae</taxon>
        <taxon>Hygrophoropsis</taxon>
    </lineage>
</organism>
<protein>
    <submittedName>
        <fullName evidence="1">Uncharacterized protein</fullName>
    </submittedName>
</protein>
<evidence type="ECO:0000313" key="2">
    <source>
        <dbReference type="Proteomes" id="UP000790377"/>
    </source>
</evidence>